<evidence type="ECO:0000313" key="1">
    <source>
        <dbReference type="EMBL" id="KAF4133991.1"/>
    </source>
</evidence>
<dbReference type="AlphaFoldDB" id="A0A8S9TZ38"/>
<accession>A0A8S9TZ38</accession>
<gene>
    <name evidence="1" type="ORF">GN958_ATG16836</name>
</gene>
<dbReference type="Proteomes" id="UP000704712">
    <property type="component" value="Unassembled WGS sequence"/>
</dbReference>
<evidence type="ECO:0000313" key="2">
    <source>
        <dbReference type="Proteomes" id="UP000704712"/>
    </source>
</evidence>
<comment type="caution">
    <text evidence="1">The sequence shown here is derived from an EMBL/GenBank/DDBJ whole genome shotgun (WGS) entry which is preliminary data.</text>
</comment>
<feature type="non-terminal residue" evidence="1">
    <location>
        <position position="1"/>
    </location>
</feature>
<proteinExistence type="predicted"/>
<reference evidence="1" key="1">
    <citation type="submission" date="2020-03" db="EMBL/GenBank/DDBJ databases">
        <title>Hybrid Assembly of Korean Phytophthora infestans isolates.</title>
        <authorList>
            <person name="Prokchorchik M."/>
            <person name="Lee Y."/>
            <person name="Seo J."/>
            <person name="Cho J.-H."/>
            <person name="Park Y.-E."/>
            <person name="Jang D.-C."/>
            <person name="Im J.-S."/>
            <person name="Choi J.-G."/>
            <person name="Park H.-J."/>
            <person name="Lee G.-B."/>
            <person name="Lee Y.-G."/>
            <person name="Hong S.-Y."/>
            <person name="Cho K."/>
            <person name="Sohn K.H."/>
        </authorList>
    </citation>
    <scope>NUCLEOTIDE SEQUENCE</scope>
    <source>
        <strain evidence="1">KR_2_A2</strain>
    </source>
</reference>
<protein>
    <submittedName>
        <fullName evidence="1">Uncharacterized protein</fullName>
    </submittedName>
</protein>
<name>A0A8S9TZ38_PHYIN</name>
<sequence>DEQREMMSCSNVKCANTIHRACKGDLPSMLPGESDDSLVVCGKRCLNTESKSANVAVEGTATVNDVLPGTTMVPQAAETIMRFLIDCRATTKRNVNDITSRIGSLEQTFKTISD</sequence>
<organism evidence="1 2">
    <name type="scientific">Phytophthora infestans</name>
    <name type="common">Potato late blight agent</name>
    <name type="synonym">Botrytis infestans</name>
    <dbReference type="NCBI Taxonomy" id="4787"/>
    <lineage>
        <taxon>Eukaryota</taxon>
        <taxon>Sar</taxon>
        <taxon>Stramenopiles</taxon>
        <taxon>Oomycota</taxon>
        <taxon>Peronosporomycetes</taxon>
        <taxon>Peronosporales</taxon>
        <taxon>Peronosporaceae</taxon>
        <taxon>Phytophthora</taxon>
    </lineage>
</organism>
<dbReference type="EMBL" id="JAACNO010002350">
    <property type="protein sequence ID" value="KAF4133991.1"/>
    <property type="molecule type" value="Genomic_DNA"/>
</dbReference>